<dbReference type="STRING" id="46914.JP75_17950"/>
<dbReference type="AlphaFoldDB" id="A0A087LZD0"/>
<sequence length="179" mass="18889">MLTVAPPDAVELRANATFEALMWALSRPGDIRDMPEAGFSAVVETLVDLECTVFSDDPDLRAQIAATGALQAEDVSQADHVFLSSLEGAEARLVALRCGSALYPDDGATLVAAVRHGVGQRVRLSGPGVDGTIEVTLGIASGFWAMRAMLCAYPEGFDMLLVDGRSVIGIPRSTKVEVL</sequence>
<dbReference type="EMBL" id="JQGC01000017">
    <property type="protein sequence ID" value="KFL29983.1"/>
    <property type="molecule type" value="Genomic_DNA"/>
</dbReference>
<dbReference type="Pfam" id="PF05845">
    <property type="entry name" value="PhnH"/>
    <property type="match status" value="1"/>
</dbReference>
<dbReference type="InterPro" id="IPR008772">
    <property type="entry name" value="Phosphonate_metab_PhnH"/>
</dbReference>
<dbReference type="SUPFAM" id="SSF159709">
    <property type="entry name" value="PhnH-like"/>
    <property type="match status" value="1"/>
</dbReference>
<evidence type="ECO:0000313" key="1">
    <source>
        <dbReference type="EMBL" id="KFL29983.1"/>
    </source>
</evidence>
<dbReference type="NCBIfam" id="TIGR03292">
    <property type="entry name" value="PhnH_redo"/>
    <property type="match status" value="1"/>
</dbReference>
<dbReference type="RefSeq" id="WP_035085503.1">
    <property type="nucleotide sequence ID" value="NZ_JQGC01000017.1"/>
</dbReference>
<dbReference type="GO" id="GO:0019634">
    <property type="term" value="P:organic phosphonate metabolic process"/>
    <property type="evidence" value="ECO:0007669"/>
    <property type="project" value="InterPro"/>
</dbReference>
<comment type="caution">
    <text evidence="1">The sequence shown here is derived from an EMBL/GenBank/DDBJ whole genome shotgun (WGS) entry which is preliminary data.</text>
</comment>
<dbReference type="Proteomes" id="UP000028981">
    <property type="component" value="Unassembled WGS sequence"/>
</dbReference>
<name>A0A087LZD0_9HYPH</name>
<dbReference type="InterPro" id="IPR038058">
    <property type="entry name" value="PhnH-like_sp"/>
</dbReference>
<evidence type="ECO:0008006" key="3">
    <source>
        <dbReference type="Google" id="ProtNLM"/>
    </source>
</evidence>
<accession>A0A087LZD0</accession>
<dbReference type="Gene3D" id="3.40.50.11310">
    <property type="entry name" value="Bacterial phosphonate metabolism protein PhnH"/>
    <property type="match status" value="1"/>
</dbReference>
<organism evidence="1 2">
    <name type="scientific">Devosia riboflavina</name>
    <dbReference type="NCBI Taxonomy" id="46914"/>
    <lineage>
        <taxon>Bacteria</taxon>
        <taxon>Pseudomonadati</taxon>
        <taxon>Pseudomonadota</taxon>
        <taxon>Alphaproteobacteria</taxon>
        <taxon>Hyphomicrobiales</taxon>
        <taxon>Devosiaceae</taxon>
        <taxon>Devosia</taxon>
    </lineage>
</organism>
<proteinExistence type="predicted"/>
<dbReference type="OrthoDB" id="7947094at2"/>
<evidence type="ECO:0000313" key="2">
    <source>
        <dbReference type="Proteomes" id="UP000028981"/>
    </source>
</evidence>
<protein>
    <recommendedName>
        <fullName evidence="3">Phosphonate metabolism protein PhnH</fullName>
    </recommendedName>
</protein>
<keyword evidence="2" id="KW-1185">Reference proteome</keyword>
<reference evidence="1 2" key="1">
    <citation type="submission" date="2014-08" db="EMBL/GenBank/DDBJ databases">
        <authorList>
            <person name="Hassan Y.I."/>
            <person name="Lepp D."/>
            <person name="Zhou T."/>
        </authorList>
    </citation>
    <scope>NUCLEOTIDE SEQUENCE [LARGE SCALE GENOMIC DNA]</scope>
    <source>
        <strain evidence="1 2">IFO13584</strain>
    </source>
</reference>
<gene>
    <name evidence="1" type="ORF">JP75_17950</name>
</gene>